<evidence type="ECO:0000313" key="3">
    <source>
        <dbReference type="Proteomes" id="UP000549457"/>
    </source>
</evidence>
<gene>
    <name evidence="2" type="ORF">HNP73_001651</name>
</gene>
<evidence type="ECO:0000256" key="1">
    <source>
        <dbReference type="SAM" id="Phobius"/>
    </source>
</evidence>
<keyword evidence="3" id="KW-1185">Reference proteome</keyword>
<protein>
    <submittedName>
        <fullName evidence="2">Uncharacterized protein</fullName>
    </submittedName>
</protein>
<dbReference type="RefSeq" id="WP_184148183.1">
    <property type="nucleotide sequence ID" value="NZ_JACHFM010000002.1"/>
</dbReference>
<name>A0A840SM86_9RHOB</name>
<dbReference type="Proteomes" id="UP000549457">
    <property type="component" value="Unassembled WGS sequence"/>
</dbReference>
<keyword evidence="1" id="KW-0812">Transmembrane</keyword>
<organism evidence="2 3">
    <name type="scientific">Amaricoccus macauensis</name>
    <dbReference type="NCBI Taxonomy" id="57001"/>
    <lineage>
        <taxon>Bacteria</taxon>
        <taxon>Pseudomonadati</taxon>
        <taxon>Pseudomonadota</taxon>
        <taxon>Alphaproteobacteria</taxon>
        <taxon>Rhodobacterales</taxon>
        <taxon>Paracoccaceae</taxon>
        <taxon>Amaricoccus</taxon>
    </lineage>
</organism>
<keyword evidence="1" id="KW-0472">Membrane</keyword>
<keyword evidence="1" id="KW-1133">Transmembrane helix</keyword>
<feature type="transmembrane region" description="Helical" evidence="1">
    <location>
        <begin position="46"/>
        <end position="65"/>
    </location>
</feature>
<reference evidence="2 3" key="1">
    <citation type="submission" date="2020-08" db="EMBL/GenBank/DDBJ databases">
        <title>Genomic Encyclopedia of Type Strains, Phase IV (KMG-IV): sequencing the most valuable type-strain genomes for metagenomic binning, comparative biology and taxonomic classification.</title>
        <authorList>
            <person name="Goeker M."/>
        </authorList>
    </citation>
    <scope>NUCLEOTIDE SEQUENCE [LARGE SCALE GENOMIC DNA]</scope>
    <source>
        <strain evidence="2 3">DSM 101730</strain>
    </source>
</reference>
<dbReference type="AlphaFoldDB" id="A0A840SM86"/>
<accession>A0A840SM86</accession>
<dbReference type="EMBL" id="JACHFM010000002">
    <property type="protein sequence ID" value="MBB5221715.1"/>
    <property type="molecule type" value="Genomic_DNA"/>
</dbReference>
<evidence type="ECO:0000313" key="2">
    <source>
        <dbReference type="EMBL" id="MBB5221715.1"/>
    </source>
</evidence>
<comment type="caution">
    <text evidence="2">The sequence shown here is derived from an EMBL/GenBank/DDBJ whole genome shotgun (WGS) entry which is preliminary data.</text>
</comment>
<sequence length="89" mass="9926">MLRAFDDDMRRGSLQSTEELLIGALVMAPFVSVPVIMLYHLGWPPLLMLVLFTIVLEITAAVWNAGWRARDEPVRAGSYLKDNGVSHAD</sequence>
<proteinExistence type="predicted"/>
<feature type="transmembrane region" description="Helical" evidence="1">
    <location>
        <begin position="20"/>
        <end position="40"/>
    </location>
</feature>